<organism evidence="2 3">
    <name type="scientific">Ooceraea biroi</name>
    <name type="common">Clonal raider ant</name>
    <name type="synonym">Cerapachys biroi</name>
    <dbReference type="NCBI Taxonomy" id="2015173"/>
    <lineage>
        <taxon>Eukaryota</taxon>
        <taxon>Metazoa</taxon>
        <taxon>Ecdysozoa</taxon>
        <taxon>Arthropoda</taxon>
        <taxon>Hexapoda</taxon>
        <taxon>Insecta</taxon>
        <taxon>Pterygota</taxon>
        <taxon>Neoptera</taxon>
        <taxon>Endopterygota</taxon>
        <taxon>Hymenoptera</taxon>
        <taxon>Apocrita</taxon>
        <taxon>Aculeata</taxon>
        <taxon>Formicoidea</taxon>
        <taxon>Formicidae</taxon>
        <taxon>Dorylinae</taxon>
        <taxon>Ooceraea</taxon>
    </lineage>
</organism>
<feature type="non-terminal residue" evidence="2">
    <location>
        <position position="1"/>
    </location>
</feature>
<dbReference type="Proteomes" id="UP000053097">
    <property type="component" value="Unassembled WGS sequence"/>
</dbReference>
<evidence type="ECO:0000256" key="1">
    <source>
        <dbReference type="SAM" id="SignalP"/>
    </source>
</evidence>
<evidence type="ECO:0000313" key="3">
    <source>
        <dbReference type="Proteomes" id="UP000053097"/>
    </source>
</evidence>
<dbReference type="AlphaFoldDB" id="A0A026WUX8"/>
<evidence type="ECO:0000313" key="2">
    <source>
        <dbReference type="EMBL" id="EZA59768.1"/>
    </source>
</evidence>
<dbReference type="EMBL" id="KK107088">
    <property type="protein sequence ID" value="EZA59768.1"/>
    <property type="molecule type" value="Genomic_DNA"/>
</dbReference>
<keyword evidence="3" id="KW-1185">Reference proteome</keyword>
<sequence>ICQHLQMTLFSLILSFHLNLIPLKRFHLGEVSFCLEQIRMPICHTHCGNGVSKSCLINSKQHSR</sequence>
<reference evidence="2 3" key="1">
    <citation type="journal article" date="2014" name="Curr. Biol.">
        <title>The genome of the clonal raider ant Cerapachys biroi.</title>
        <authorList>
            <person name="Oxley P.R."/>
            <person name="Ji L."/>
            <person name="Fetter-Pruneda I."/>
            <person name="McKenzie S.K."/>
            <person name="Li C."/>
            <person name="Hu H."/>
            <person name="Zhang G."/>
            <person name="Kronauer D.J."/>
        </authorList>
    </citation>
    <scope>NUCLEOTIDE SEQUENCE [LARGE SCALE GENOMIC DNA]</scope>
</reference>
<protein>
    <submittedName>
        <fullName evidence="2">Uncharacterized protein</fullName>
    </submittedName>
</protein>
<proteinExistence type="predicted"/>
<gene>
    <name evidence="2" type="ORF">X777_14340</name>
</gene>
<name>A0A026WUX8_OOCBI</name>
<feature type="chain" id="PRO_5012022995" evidence="1">
    <location>
        <begin position="16"/>
        <end position="64"/>
    </location>
</feature>
<accession>A0A026WUX8</accession>
<feature type="signal peptide" evidence="1">
    <location>
        <begin position="1"/>
        <end position="15"/>
    </location>
</feature>
<keyword evidence="1" id="KW-0732">Signal</keyword>